<reference evidence="2 3" key="1">
    <citation type="submission" date="2019-08" db="EMBL/GenBank/DDBJ databases">
        <title>Archangium and Cystobacter genomes.</title>
        <authorList>
            <person name="Chen I.-C.K."/>
            <person name="Wielgoss S."/>
        </authorList>
    </citation>
    <scope>NUCLEOTIDE SEQUENCE [LARGE SCALE GENOMIC DNA]</scope>
    <source>
        <strain evidence="2 3">Cbm 6</strain>
    </source>
</reference>
<name>A0ABY9WNB7_9BACT</name>
<dbReference type="RefSeq" id="WP_395813885.1">
    <property type="nucleotide sequence ID" value="NZ_CP043494.1"/>
</dbReference>
<evidence type="ECO:0000313" key="3">
    <source>
        <dbReference type="Proteomes" id="UP001611383"/>
    </source>
</evidence>
<accession>A0ABY9WNB7</accession>
<evidence type="ECO:0000256" key="1">
    <source>
        <dbReference type="SAM" id="SignalP"/>
    </source>
</evidence>
<keyword evidence="3" id="KW-1185">Reference proteome</keyword>
<feature type="chain" id="PRO_5045544910" evidence="1">
    <location>
        <begin position="27"/>
        <end position="221"/>
    </location>
</feature>
<organism evidence="2 3">
    <name type="scientific">Archangium minus</name>
    <dbReference type="NCBI Taxonomy" id="83450"/>
    <lineage>
        <taxon>Bacteria</taxon>
        <taxon>Pseudomonadati</taxon>
        <taxon>Myxococcota</taxon>
        <taxon>Myxococcia</taxon>
        <taxon>Myxococcales</taxon>
        <taxon>Cystobacterineae</taxon>
        <taxon>Archangiaceae</taxon>
        <taxon>Archangium</taxon>
    </lineage>
</organism>
<protein>
    <submittedName>
        <fullName evidence="2">Uncharacterized protein</fullName>
    </submittedName>
</protein>
<gene>
    <name evidence="2" type="ORF">F0U60_03425</name>
</gene>
<evidence type="ECO:0000313" key="2">
    <source>
        <dbReference type="EMBL" id="WNG43252.1"/>
    </source>
</evidence>
<keyword evidence="1" id="KW-0732">Signal</keyword>
<proteinExistence type="predicted"/>
<feature type="signal peptide" evidence="1">
    <location>
        <begin position="1"/>
        <end position="26"/>
    </location>
</feature>
<dbReference type="EMBL" id="CP043494">
    <property type="protein sequence ID" value="WNG43252.1"/>
    <property type="molecule type" value="Genomic_DNA"/>
</dbReference>
<sequence length="221" mass="24751">MWNAIQKASKSVLAMGIVFSSMTALATEWFDTTAAERAATGYPISNRDKVGWAYASRSANEVCLDKGFPAGQYLGHQSGELMGVNCFDDDTVDWFDTTLTELKQTFGWGRYVDDKDHIDAQLPVWANLVAYYACYRRGYGAGFFTGHQSGELVGLHCIPRDRVHTVFVPANDRPDGWSWVHMNITANDVCASHGYRTGILYDYIASGEQPLWVNLKYNCFN</sequence>
<dbReference type="Proteomes" id="UP001611383">
    <property type="component" value="Chromosome"/>
</dbReference>